<keyword evidence="5" id="KW-1133">Transmembrane helix</keyword>
<keyword evidence="6" id="KW-0472">Membrane</keyword>
<dbReference type="Pfam" id="PF04239">
    <property type="entry name" value="DUF421"/>
    <property type="match status" value="1"/>
</dbReference>
<accession>A0ABT0W9W2</accession>
<evidence type="ECO:0000256" key="1">
    <source>
        <dbReference type="ARBA" id="ARBA00004651"/>
    </source>
</evidence>
<keyword evidence="3" id="KW-1003">Cell membrane</keyword>
<keyword evidence="9" id="KW-1185">Reference proteome</keyword>
<evidence type="ECO:0000256" key="3">
    <source>
        <dbReference type="ARBA" id="ARBA00022475"/>
    </source>
</evidence>
<dbReference type="EMBL" id="JAMQCR010000001">
    <property type="protein sequence ID" value="MCM2533121.1"/>
    <property type="molecule type" value="Genomic_DNA"/>
</dbReference>
<feature type="domain" description="YetF C-terminal" evidence="7">
    <location>
        <begin position="7"/>
        <end position="57"/>
    </location>
</feature>
<evidence type="ECO:0000313" key="8">
    <source>
        <dbReference type="EMBL" id="MCM2533121.1"/>
    </source>
</evidence>
<dbReference type="Proteomes" id="UP001523262">
    <property type="component" value="Unassembled WGS sequence"/>
</dbReference>
<gene>
    <name evidence="8" type="ORF">NDK43_12860</name>
</gene>
<evidence type="ECO:0000313" key="9">
    <source>
        <dbReference type="Proteomes" id="UP001523262"/>
    </source>
</evidence>
<comment type="caution">
    <text evidence="8">The sequence shown here is derived from an EMBL/GenBank/DDBJ whole genome shotgun (WGS) entry which is preliminary data.</text>
</comment>
<evidence type="ECO:0000256" key="4">
    <source>
        <dbReference type="ARBA" id="ARBA00022692"/>
    </source>
</evidence>
<organism evidence="8 9">
    <name type="scientific">Neobacillus pocheonensis</name>
    <dbReference type="NCBI Taxonomy" id="363869"/>
    <lineage>
        <taxon>Bacteria</taxon>
        <taxon>Bacillati</taxon>
        <taxon>Bacillota</taxon>
        <taxon>Bacilli</taxon>
        <taxon>Bacillales</taxon>
        <taxon>Bacillaceae</taxon>
        <taxon>Neobacillus</taxon>
    </lineage>
</organism>
<protein>
    <submittedName>
        <fullName evidence="8">DUF421 domain-containing protein</fullName>
    </submittedName>
</protein>
<comment type="subcellular location">
    <subcellularLocation>
        <location evidence="1">Cell membrane</location>
        <topology evidence="1">Multi-pass membrane protein</topology>
    </subcellularLocation>
</comment>
<dbReference type="PANTHER" id="PTHR34582:SF7">
    <property type="entry name" value="UPF0702 TRANSMEMBRANE PROTEIN YDFS"/>
    <property type="match status" value="1"/>
</dbReference>
<name>A0ABT0W9W2_9BACI</name>
<dbReference type="InterPro" id="IPR007353">
    <property type="entry name" value="DUF421"/>
</dbReference>
<dbReference type="PANTHER" id="PTHR34582">
    <property type="entry name" value="UPF0702 TRANSMEMBRANE PROTEIN YCAP"/>
    <property type="match status" value="1"/>
</dbReference>
<dbReference type="Gene3D" id="3.30.240.20">
    <property type="entry name" value="bsu07140 like domains"/>
    <property type="match status" value="1"/>
</dbReference>
<evidence type="ECO:0000256" key="2">
    <source>
        <dbReference type="ARBA" id="ARBA00006448"/>
    </source>
</evidence>
<dbReference type="InterPro" id="IPR023090">
    <property type="entry name" value="UPF0702_alpha/beta_dom_sf"/>
</dbReference>
<keyword evidence="4" id="KW-0812">Transmembrane</keyword>
<reference evidence="8 9" key="1">
    <citation type="submission" date="2022-06" db="EMBL/GenBank/DDBJ databases">
        <authorList>
            <person name="Jeon C.O."/>
        </authorList>
    </citation>
    <scope>NUCLEOTIDE SEQUENCE [LARGE SCALE GENOMIC DNA]</scope>
    <source>
        <strain evidence="8 9">KCTC 13943</strain>
    </source>
</reference>
<comment type="similarity">
    <text evidence="2">Belongs to the UPF0702 family.</text>
</comment>
<proteinExistence type="inferred from homology"/>
<sequence length="74" mass="8494">MPSQLAKKQQTPIPIQLIADGKVIEDNLTQLNLNQDWLNEQLRQSGTNLSEVFYAELQKDGSLYIDKRSAQRLH</sequence>
<evidence type="ECO:0000256" key="6">
    <source>
        <dbReference type="ARBA" id="ARBA00023136"/>
    </source>
</evidence>
<evidence type="ECO:0000256" key="5">
    <source>
        <dbReference type="ARBA" id="ARBA00022989"/>
    </source>
</evidence>
<evidence type="ECO:0000259" key="7">
    <source>
        <dbReference type="Pfam" id="PF04239"/>
    </source>
</evidence>